<dbReference type="InterPro" id="IPR013324">
    <property type="entry name" value="RNA_pol_sigma_r3/r4-like"/>
</dbReference>
<dbReference type="CDD" id="cd06171">
    <property type="entry name" value="Sigma70_r4"/>
    <property type="match status" value="1"/>
</dbReference>
<dbReference type="Proteomes" id="UP000494363">
    <property type="component" value="Unassembled WGS sequence"/>
</dbReference>
<organism evidence="7 8">
    <name type="scientific">Paraburkholderia humisilvae</name>
    <dbReference type="NCBI Taxonomy" id="627669"/>
    <lineage>
        <taxon>Bacteria</taxon>
        <taxon>Pseudomonadati</taxon>
        <taxon>Pseudomonadota</taxon>
        <taxon>Betaproteobacteria</taxon>
        <taxon>Burkholderiales</taxon>
        <taxon>Burkholderiaceae</taxon>
        <taxon>Paraburkholderia</taxon>
    </lineage>
</organism>
<dbReference type="InterPro" id="IPR039425">
    <property type="entry name" value="RNA_pol_sigma-70-like"/>
</dbReference>
<evidence type="ECO:0000256" key="4">
    <source>
        <dbReference type="ARBA" id="ARBA00023163"/>
    </source>
</evidence>
<dbReference type="PANTHER" id="PTHR43133">
    <property type="entry name" value="RNA POLYMERASE ECF-TYPE SIGMA FACTO"/>
    <property type="match status" value="1"/>
</dbReference>
<dbReference type="PANTHER" id="PTHR43133:SF25">
    <property type="entry name" value="RNA POLYMERASE SIGMA FACTOR RFAY-RELATED"/>
    <property type="match status" value="1"/>
</dbReference>
<feature type="domain" description="RNA polymerase sigma factor 70 region 4 type 2" evidence="6">
    <location>
        <begin position="108"/>
        <end position="157"/>
    </location>
</feature>
<keyword evidence="3" id="KW-0731">Sigma factor</keyword>
<proteinExistence type="inferred from homology"/>
<sequence length="185" mass="20139">MTGTDLAGLLPDLLPRLWAFALRLSGNRHDAEDLVQHTCLRALERQHQLKADTSLIGWLFSIAHSVWLNELRARSIRGRTNIAWDDALLEVVADPNAPTPEAHLMVEQLIIQTVAQLPETQRSTLLLVAVEGLSYSEAAATLGVPIGTVMSRLARARHSIGVLAGELGLHAPEPPASREADNEIS</sequence>
<evidence type="ECO:0000259" key="6">
    <source>
        <dbReference type="Pfam" id="PF08281"/>
    </source>
</evidence>
<dbReference type="RefSeq" id="WP_175231789.1">
    <property type="nucleotide sequence ID" value="NZ_CADIKH010000047.1"/>
</dbReference>
<comment type="similarity">
    <text evidence="1">Belongs to the sigma-70 factor family. ECF subfamily.</text>
</comment>
<dbReference type="EMBL" id="CADIKH010000047">
    <property type="protein sequence ID" value="CAB3770685.1"/>
    <property type="molecule type" value="Genomic_DNA"/>
</dbReference>
<dbReference type="AlphaFoldDB" id="A0A6J5F063"/>
<dbReference type="InterPro" id="IPR036388">
    <property type="entry name" value="WH-like_DNA-bd_sf"/>
</dbReference>
<dbReference type="Pfam" id="PF08281">
    <property type="entry name" value="Sigma70_r4_2"/>
    <property type="match status" value="1"/>
</dbReference>
<reference evidence="7 8" key="1">
    <citation type="submission" date="2020-04" db="EMBL/GenBank/DDBJ databases">
        <authorList>
            <person name="De Canck E."/>
        </authorList>
    </citation>
    <scope>NUCLEOTIDE SEQUENCE [LARGE SCALE GENOMIC DNA]</scope>
    <source>
        <strain evidence="7 8">LMG 29542</strain>
    </source>
</reference>
<evidence type="ECO:0000256" key="1">
    <source>
        <dbReference type="ARBA" id="ARBA00010641"/>
    </source>
</evidence>
<evidence type="ECO:0000313" key="7">
    <source>
        <dbReference type="EMBL" id="CAB3770685.1"/>
    </source>
</evidence>
<dbReference type="InterPro" id="IPR013325">
    <property type="entry name" value="RNA_pol_sigma_r2"/>
</dbReference>
<dbReference type="GO" id="GO:0016987">
    <property type="term" value="F:sigma factor activity"/>
    <property type="evidence" value="ECO:0007669"/>
    <property type="project" value="UniProtKB-KW"/>
</dbReference>
<dbReference type="InterPro" id="IPR007627">
    <property type="entry name" value="RNA_pol_sigma70_r2"/>
</dbReference>
<evidence type="ECO:0000256" key="2">
    <source>
        <dbReference type="ARBA" id="ARBA00023015"/>
    </source>
</evidence>
<evidence type="ECO:0000256" key="3">
    <source>
        <dbReference type="ARBA" id="ARBA00023082"/>
    </source>
</evidence>
<keyword evidence="4" id="KW-0804">Transcription</keyword>
<dbReference type="SUPFAM" id="SSF88659">
    <property type="entry name" value="Sigma3 and sigma4 domains of RNA polymerase sigma factors"/>
    <property type="match status" value="1"/>
</dbReference>
<dbReference type="GO" id="GO:0003677">
    <property type="term" value="F:DNA binding"/>
    <property type="evidence" value="ECO:0007669"/>
    <property type="project" value="InterPro"/>
</dbReference>
<accession>A0A6J5F063</accession>
<dbReference type="NCBIfam" id="TIGR02937">
    <property type="entry name" value="sigma70-ECF"/>
    <property type="match status" value="1"/>
</dbReference>
<dbReference type="InterPro" id="IPR014284">
    <property type="entry name" value="RNA_pol_sigma-70_dom"/>
</dbReference>
<keyword evidence="8" id="KW-1185">Reference proteome</keyword>
<dbReference type="GO" id="GO:0006352">
    <property type="term" value="P:DNA-templated transcription initiation"/>
    <property type="evidence" value="ECO:0007669"/>
    <property type="project" value="InterPro"/>
</dbReference>
<dbReference type="Pfam" id="PF04542">
    <property type="entry name" value="Sigma70_r2"/>
    <property type="match status" value="1"/>
</dbReference>
<evidence type="ECO:0000259" key="5">
    <source>
        <dbReference type="Pfam" id="PF04542"/>
    </source>
</evidence>
<feature type="domain" description="RNA polymerase sigma-70 region 2" evidence="5">
    <location>
        <begin position="13"/>
        <end position="75"/>
    </location>
</feature>
<gene>
    <name evidence="7" type="primary">ecfG_3</name>
    <name evidence="7" type="ORF">LMG29542_06421</name>
</gene>
<evidence type="ECO:0000313" key="8">
    <source>
        <dbReference type="Proteomes" id="UP000494363"/>
    </source>
</evidence>
<dbReference type="Gene3D" id="1.10.10.10">
    <property type="entry name" value="Winged helix-like DNA-binding domain superfamily/Winged helix DNA-binding domain"/>
    <property type="match status" value="1"/>
</dbReference>
<dbReference type="SUPFAM" id="SSF88946">
    <property type="entry name" value="Sigma2 domain of RNA polymerase sigma factors"/>
    <property type="match status" value="1"/>
</dbReference>
<dbReference type="Gene3D" id="1.10.1740.10">
    <property type="match status" value="1"/>
</dbReference>
<keyword evidence="2" id="KW-0805">Transcription regulation</keyword>
<protein>
    <submittedName>
        <fullName evidence="7">ECF RNA polymerase sigma factor EcfG</fullName>
    </submittedName>
</protein>
<name>A0A6J5F063_9BURK</name>
<dbReference type="InterPro" id="IPR013249">
    <property type="entry name" value="RNA_pol_sigma70_r4_t2"/>
</dbReference>